<accession>A0AAQ3L998</accession>
<sequence>MGKQPNMEACFMELDNPPDDQVMMPSACVCFRGTLFNLLVSTSGDVFAYAPPVRGRPKPVWMLCIELPEEMSQPINHEVTSGAGETRL</sequence>
<evidence type="ECO:0000313" key="2">
    <source>
        <dbReference type="Proteomes" id="UP001304300"/>
    </source>
</evidence>
<gene>
    <name evidence="1" type="ORF">RZN69_13610</name>
</gene>
<evidence type="ECO:0000313" key="1">
    <source>
        <dbReference type="EMBL" id="WOO39655.1"/>
    </source>
</evidence>
<dbReference type="Proteomes" id="UP001304300">
    <property type="component" value="Chromosome"/>
</dbReference>
<protein>
    <submittedName>
        <fullName evidence="1">Uncharacterized protein</fullName>
    </submittedName>
</protein>
<name>A0AAQ3L998_9BACT</name>
<keyword evidence="2" id="KW-1185">Reference proteome</keyword>
<organism evidence="1 2">
    <name type="scientific">Rubellicoccus peritrichatus</name>
    <dbReference type="NCBI Taxonomy" id="3080537"/>
    <lineage>
        <taxon>Bacteria</taxon>
        <taxon>Pseudomonadati</taxon>
        <taxon>Verrucomicrobiota</taxon>
        <taxon>Opitutia</taxon>
        <taxon>Puniceicoccales</taxon>
        <taxon>Cerasicoccaceae</taxon>
        <taxon>Rubellicoccus</taxon>
    </lineage>
</organism>
<reference evidence="1 2" key="1">
    <citation type="submission" date="2023-10" db="EMBL/GenBank/DDBJ databases">
        <title>Rubellicoccus peritrichatus gen. nov., sp. nov., isolated from an algae of coral reef tank.</title>
        <authorList>
            <person name="Luo J."/>
        </authorList>
    </citation>
    <scope>NUCLEOTIDE SEQUENCE [LARGE SCALE GENOMIC DNA]</scope>
    <source>
        <strain evidence="1 2">CR14</strain>
    </source>
</reference>
<dbReference type="KEGG" id="puo:RZN69_13610"/>
<proteinExistence type="predicted"/>
<dbReference type="EMBL" id="CP136920">
    <property type="protein sequence ID" value="WOO39655.1"/>
    <property type="molecule type" value="Genomic_DNA"/>
</dbReference>
<dbReference type="AlphaFoldDB" id="A0AAQ3L998"/>
<dbReference type="RefSeq" id="WP_317831628.1">
    <property type="nucleotide sequence ID" value="NZ_CP136920.1"/>
</dbReference>